<protein>
    <recommendedName>
        <fullName evidence="2">DUF7944 domain-containing protein</fullName>
    </recommendedName>
</protein>
<evidence type="ECO:0000313" key="4">
    <source>
        <dbReference type="Proteomes" id="UP000064939"/>
    </source>
</evidence>
<evidence type="ECO:0000259" key="2">
    <source>
        <dbReference type="Pfam" id="PF25642"/>
    </source>
</evidence>
<keyword evidence="4" id="KW-1185">Reference proteome</keyword>
<dbReference type="AlphaFoldDB" id="A0A0N9WE31"/>
<dbReference type="EMBL" id="CP012808">
    <property type="protein sequence ID" value="ALH95567.1"/>
    <property type="molecule type" value="Genomic_DNA"/>
</dbReference>
<dbReference type="OrthoDB" id="6717434at2"/>
<dbReference type="STRING" id="1324350.AOY20_08530"/>
<dbReference type="InterPro" id="IPR057704">
    <property type="entry name" value="DUF7944"/>
</dbReference>
<feature type="chain" id="PRO_5006040120" description="DUF7944 domain-containing protein" evidence="1">
    <location>
        <begin position="23"/>
        <end position="122"/>
    </location>
</feature>
<dbReference type="Pfam" id="PF25642">
    <property type="entry name" value="DUF7944"/>
    <property type="match status" value="1"/>
</dbReference>
<name>A0A0N9WE31_9GAMM</name>
<feature type="signal peptide" evidence="1">
    <location>
        <begin position="1"/>
        <end position="22"/>
    </location>
</feature>
<evidence type="ECO:0000256" key="1">
    <source>
        <dbReference type="SAM" id="SignalP"/>
    </source>
</evidence>
<accession>A0A0N9WE31</accession>
<proteinExistence type="predicted"/>
<reference evidence="3 4" key="1">
    <citation type="journal article" date="2015" name="Int. J. Syst. Evol. Microbiol.">
        <title>Acinetobacter equi sp. nov. isolated from horse faeces.</title>
        <authorList>
            <person name="Poppel M.T."/>
            <person name="Skiebe E."/>
            <person name="Laue M."/>
            <person name="Bergmann H."/>
            <person name="Ebersberger I."/>
            <person name="Garn T."/>
            <person name="Fruth A."/>
            <person name="Baumgardt S."/>
            <person name="Busse H.J."/>
            <person name="Wilharm G."/>
        </authorList>
    </citation>
    <scope>NUCLEOTIDE SEQUENCE [LARGE SCALE GENOMIC DNA]</scope>
    <source>
        <strain evidence="3 4">114</strain>
    </source>
</reference>
<keyword evidence="1" id="KW-0732">Signal</keyword>
<dbReference type="NCBIfam" id="NF047330">
    <property type="entry name" value="MCR_0457_fam"/>
    <property type="match status" value="1"/>
</dbReference>
<dbReference type="KEGG" id="aei:AOY20_08530"/>
<evidence type="ECO:0000313" key="3">
    <source>
        <dbReference type="EMBL" id="ALH95567.1"/>
    </source>
</evidence>
<gene>
    <name evidence="3" type="ORF">AOY20_08530</name>
</gene>
<feature type="domain" description="DUF7944" evidence="2">
    <location>
        <begin position="36"/>
        <end position="117"/>
    </location>
</feature>
<sequence>MRNLSLASSLFIGLTMAQVTQANDGNIEVTPDQQVTKQELAAIYVISEVCPAIVSDKEKFSSGLEKLTKEYLPNEQKPMEALNKITQTDDFKLILEEARSDAQQAGEEKNKAICEELVVYTK</sequence>
<organism evidence="3 4">
    <name type="scientific">Acinetobacter equi</name>
    <dbReference type="NCBI Taxonomy" id="1324350"/>
    <lineage>
        <taxon>Bacteria</taxon>
        <taxon>Pseudomonadati</taxon>
        <taxon>Pseudomonadota</taxon>
        <taxon>Gammaproteobacteria</taxon>
        <taxon>Moraxellales</taxon>
        <taxon>Moraxellaceae</taxon>
        <taxon>Acinetobacter</taxon>
    </lineage>
</organism>
<dbReference type="Proteomes" id="UP000064939">
    <property type="component" value="Chromosome"/>
</dbReference>